<dbReference type="InterPro" id="IPR027353">
    <property type="entry name" value="NET_dom"/>
</dbReference>
<dbReference type="Pfam" id="PF00439">
    <property type="entry name" value="Bromodomain"/>
    <property type="match status" value="1"/>
</dbReference>
<dbReference type="SUPFAM" id="SSF47370">
    <property type="entry name" value="Bromodomain"/>
    <property type="match status" value="1"/>
</dbReference>
<dbReference type="InterPro" id="IPR036427">
    <property type="entry name" value="Bromodomain-like_sf"/>
</dbReference>
<dbReference type="OrthoDB" id="21449at2759"/>
<dbReference type="PANTHER" id="PTHR45926">
    <property type="entry name" value="OSJNBA0053K19.4 PROTEIN"/>
    <property type="match status" value="1"/>
</dbReference>
<dbReference type="PRINTS" id="PR00503">
    <property type="entry name" value="BROMODOMAIN"/>
</dbReference>
<feature type="domain" description="NET" evidence="5">
    <location>
        <begin position="122"/>
        <end position="205"/>
    </location>
</feature>
<keyword evidence="1 2" id="KW-0103">Bromodomain</keyword>
<feature type="domain" description="Bromo" evidence="4">
    <location>
        <begin position="20"/>
        <end position="92"/>
    </location>
</feature>
<dbReference type="InParanoid" id="D7FRF5"/>
<sequence length="262" mass="28390">MSSGDSNGLQQVSKIVNSFFNKPETLAFREPVNPKAMGIPDYPQIVKNPMDLGTVRTKLEEGRYERAEDVARDVRLIWSNCILYNSPGSEFGLLAAGLAKKFEERFSRVKTAEKERDRKPSAKSEPVNTKAPTLDEKVRFTYDLYRTTKVDVGQVMEQVDARCPQALKSPADDEVELNVDMLDPLTFRFVERLLRQSLQGNASATSNNSAGTTAASASSTSSSTSKSKSGGGGGGGGSSGGSSGPKKRKNSDGETRPKKQRA</sequence>
<evidence type="ECO:0000256" key="3">
    <source>
        <dbReference type="SAM" id="MobiDB-lite"/>
    </source>
</evidence>
<dbReference type="AlphaFoldDB" id="D7FRF5"/>
<dbReference type="STRING" id="2880.D7FRF5"/>
<feature type="compositionally biased region" description="Basic and acidic residues" evidence="3">
    <location>
        <begin position="110"/>
        <end position="122"/>
    </location>
</feature>
<proteinExistence type="predicted"/>
<evidence type="ECO:0000313" key="6">
    <source>
        <dbReference type="EMBL" id="CBJ30746.1"/>
    </source>
</evidence>
<reference evidence="6 7" key="1">
    <citation type="journal article" date="2010" name="Nature">
        <title>The Ectocarpus genome and the independent evolution of multicellularity in brown algae.</title>
        <authorList>
            <person name="Cock J.M."/>
            <person name="Sterck L."/>
            <person name="Rouze P."/>
            <person name="Scornet D."/>
            <person name="Allen A.E."/>
            <person name="Amoutzias G."/>
            <person name="Anthouard V."/>
            <person name="Artiguenave F."/>
            <person name="Aury J.M."/>
            <person name="Badger J.H."/>
            <person name="Beszteri B."/>
            <person name="Billiau K."/>
            <person name="Bonnet E."/>
            <person name="Bothwell J.H."/>
            <person name="Bowler C."/>
            <person name="Boyen C."/>
            <person name="Brownlee C."/>
            <person name="Carrano C.J."/>
            <person name="Charrier B."/>
            <person name="Cho G.Y."/>
            <person name="Coelho S.M."/>
            <person name="Collen J."/>
            <person name="Corre E."/>
            <person name="Da Silva C."/>
            <person name="Delage L."/>
            <person name="Delaroque N."/>
            <person name="Dittami S.M."/>
            <person name="Doulbeau S."/>
            <person name="Elias M."/>
            <person name="Farnham G."/>
            <person name="Gachon C.M."/>
            <person name="Gschloessl B."/>
            <person name="Heesch S."/>
            <person name="Jabbari K."/>
            <person name="Jubin C."/>
            <person name="Kawai H."/>
            <person name="Kimura K."/>
            <person name="Kloareg B."/>
            <person name="Kupper F.C."/>
            <person name="Lang D."/>
            <person name="Le Bail A."/>
            <person name="Leblanc C."/>
            <person name="Lerouge P."/>
            <person name="Lohr M."/>
            <person name="Lopez P.J."/>
            <person name="Martens C."/>
            <person name="Maumus F."/>
            <person name="Michel G."/>
            <person name="Miranda-Saavedra D."/>
            <person name="Morales J."/>
            <person name="Moreau H."/>
            <person name="Motomura T."/>
            <person name="Nagasato C."/>
            <person name="Napoli C.A."/>
            <person name="Nelson D.R."/>
            <person name="Nyvall-Collen P."/>
            <person name="Peters A.F."/>
            <person name="Pommier C."/>
            <person name="Potin P."/>
            <person name="Poulain J."/>
            <person name="Quesneville H."/>
            <person name="Read B."/>
            <person name="Rensing S.A."/>
            <person name="Ritter A."/>
            <person name="Rousvoal S."/>
            <person name="Samanta M."/>
            <person name="Samson G."/>
            <person name="Schroeder D.C."/>
            <person name="Segurens B."/>
            <person name="Strittmatter M."/>
            <person name="Tonon T."/>
            <person name="Tregear J.W."/>
            <person name="Valentin K."/>
            <person name="von Dassow P."/>
            <person name="Yamagishi T."/>
            <person name="Van de Peer Y."/>
            <person name="Wincker P."/>
        </authorList>
    </citation>
    <scope>NUCLEOTIDE SEQUENCE [LARGE SCALE GENOMIC DNA]</scope>
    <source>
        <strain evidence="7">Ec32 / CCAP1310/4</strain>
    </source>
</reference>
<keyword evidence="7" id="KW-1185">Reference proteome</keyword>
<dbReference type="Pfam" id="PF17035">
    <property type="entry name" value="BET"/>
    <property type="match status" value="1"/>
</dbReference>
<evidence type="ECO:0000256" key="2">
    <source>
        <dbReference type="PROSITE-ProRule" id="PRU00035"/>
    </source>
</evidence>
<dbReference type="InterPro" id="IPR001487">
    <property type="entry name" value="Bromodomain"/>
</dbReference>
<accession>D7FRF5</accession>
<evidence type="ECO:0000313" key="7">
    <source>
        <dbReference type="Proteomes" id="UP000002630"/>
    </source>
</evidence>
<gene>
    <name evidence="6" type="ORF">Esi_0214_0007</name>
</gene>
<protein>
    <recommendedName>
        <fullName evidence="8">Bromo domain-containing protein</fullName>
    </recommendedName>
</protein>
<dbReference type="OMA" id="ESCEPFR"/>
<evidence type="ECO:0000259" key="5">
    <source>
        <dbReference type="PROSITE" id="PS51525"/>
    </source>
</evidence>
<dbReference type="SMART" id="SM00297">
    <property type="entry name" value="BROMO"/>
    <property type="match status" value="1"/>
</dbReference>
<dbReference type="eggNOG" id="KOG1474">
    <property type="taxonomic scope" value="Eukaryota"/>
</dbReference>
<evidence type="ECO:0000256" key="1">
    <source>
        <dbReference type="ARBA" id="ARBA00023117"/>
    </source>
</evidence>
<name>D7FRF5_ECTSI</name>
<dbReference type="Proteomes" id="UP000002630">
    <property type="component" value="Linkage Group LG06"/>
</dbReference>
<feature type="compositionally biased region" description="Basic and acidic residues" evidence="3">
    <location>
        <begin position="250"/>
        <end position="262"/>
    </location>
</feature>
<organism evidence="6 7">
    <name type="scientific">Ectocarpus siliculosus</name>
    <name type="common">Brown alga</name>
    <name type="synonym">Conferva siliculosa</name>
    <dbReference type="NCBI Taxonomy" id="2880"/>
    <lineage>
        <taxon>Eukaryota</taxon>
        <taxon>Sar</taxon>
        <taxon>Stramenopiles</taxon>
        <taxon>Ochrophyta</taxon>
        <taxon>PX clade</taxon>
        <taxon>Phaeophyceae</taxon>
        <taxon>Ectocarpales</taxon>
        <taxon>Ectocarpaceae</taxon>
        <taxon>Ectocarpus</taxon>
    </lineage>
</organism>
<evidence type="ECO:0000259" key="4">
    <source>
        <dbReference type="PROSITE" id="PS50014"/>
    </source>
</evidence>
<feature type="compositionally biased region" description="Low complexity" evidence="3">
    <location>
        <begin position="201"/>
        <end position="228"/>
    </location>
</feature>
<dbReference type="EMBL" id="FN648392">
    <property type="protein sequence ID" value="CBJ30746.1"/>
    <property type="molecule type" value="Genomic_DNA"/>
</dbReference>
<dbReference type="PROSITE" id="PS51525">
    <property type="entry name" value="NET"/>
    <property type="match status" value="1"/>
</dbReference>
<evidence type="ECO:0008006" key="8">
    <source>
        <dbReference type="Google" id="ProtNLM"/>
    </source>
</evidence>
<feature type="region of interest" description="Disordered" evidence="3">
    <location>
        <begin position="110"/>
        <end position="130"/>
    </location>
</feature>
<dbReference type="EMBL" id="FN649731">
    <property type="protein sequence ID" value="CBJ30746.1"/>
    <property type="molecule type" value="Genomic_DNA"/>
</dbReference>
<dbReference type="PROSITE" id="PS50014">
    <property type="entry name" value="BROMODOMAIN_2"/>
    <property type="match status" value="1"/>
</dbReference>
<feature type="compositionally biased region" description="Gly residues" evidence="3">
    <location>
        <begin position="229"/>
        <end position="243"/>
    </location>
</feature>
<feature type="region of interest" description="Disordered" evidence="3">
    <location>
        <begin position="201"/>
        <end position="262"/>
    </location>
</feature>
<dbReference type="Gene3D" id="1.20.920.10">
    <property type="entry name" value="Bromodomain-like"/>
    <property type="match status" value="1"/>
</dbReference>